<keyword evidence="1" id="KW-1133">Transmembrane helix</keyword>
<dbReference type="OrthoDB" id="7916136at2"/>
<sequence>MSETMQPDLDQIFEILAPVDDDIEGLLAYAYFKRHKRAWSHNFLRARGRHPSEVEEIAFSESACVSDQISRYRQQAQNALVAYGAMCVGDAREDIAREAITARMERSAEVVEQSGSLDSQVKSSVISTLLTTAILVLLAAGVRLLGIDLLDVVDAVNAK</sequence>
<feature type="transmembrane region" description="Helical" evidence="1">
    <location>
        <begin position="125"/>
        <end position="145"/>
    </location>
</feature>
<evidence type="ECO:0000313" key="2">
    <source>
        <dbReference type="EMBL" id="SEA00724.1"/>
    </source>
</evidence>
<evidence type="ECO:0000313" key="3">
    <source>
        <dbReference type="Proteomes" id="UP000198703"/>
    </source>
</evidence>
<gene>
    <name evidence="2" type="ORF">SAMN05444370_102495</name>
</gene>
<keyword evidence="1" id="KW-0812">Transmembrane</keyword>
<evidence type="ECO:0000256" key="1">
    <source>
        <dbReference type="SAM" id="Phobius"/>
    </source>
</evidence>
<protein>
    <submittedName>
        <fullName evidence="2">Uncharacterized protein</fullName>
    </submittedName>
</protein>
<name>A0A1H3XQ58_9RHOB</name>
<dbReference type="AlphaFoldDB" id="A0A1H3XQ58"/>
<keyword evidence="3" id="KW-1185">Reference proteome</keyword>
<dbReference type="EMBL" id="FNQM01000002">
    <property type="protein sequence ID" value="SEA00724.1"/>
    <property type="molecule type" value="Genomic_DNA"/>
</dbReference>
<organism evidence="2 3">
    <name type="scientific">Rubrimonas cliftonensis</name>
    <dbReference type="NCBI Taxonomy" id="89524"/>
    <lineage>
        <taxon>Bacteria</taxon>
        <taxon>Pseudomonadati</taxon>
        <taxon>Pseudomonadota</taxon>
        <taxon>Alphaproteobacteria</taxon>
        <taxon>Rhodobacterales</taxon>
        <taxon>Paracoccaceae</taxon>
        <taxon>Rubrimonas</taxon>
    </lineage>
</organism>
<reference evidence="2 3" key="1">
    <citation type="submission" date="2016-10" db="EMBL/GenBank/DDBJ databases">
        <authorList>
            <person name="de Groot N.N."/>
        </authorList>
    </citation>
    <scope>NUCLEOTIDE SEQUENCE [LARGE SCALE GENOMIC DNA]</scope>
    <source>
        <strain evidence="2 3">DSM 15345</strain>
    </source>
</reference>
<keyword evidence="1" id="KW-0472">Membrane</keyword>
<dbReference type="RefSeq" id="WP_093249740.1">
    <property type="nucleotide sequence ID" value="NZ_FNQM01000002.1"/>
</dbReference>
<accession>A0A1H3XQ58</accession>
<proteinExistence type="predicted"/>
<dbReference type="STRING" id="89524.SAMN05444370_102495"/>
<dbReference type="Proteomes" id="UP000198703">
    <property type="component" value="Unassembled WGS sequence"/>
</dbReference>